<evidence type="ECO:0000313" key="2">
    <source>
        <dbReference type="EMBL" id="OTP71036.1"/>
    </source>
</evidence>
<feature type="region of interest" description="Disordered" evidence="1">
    <location>
        <begin position="1"/>
        <end position="30"/>
    </location>
</feature>
<sequence length="44" mass="4819">MGREQVKTKTPDKTSQKSNDFHDGDSFTIDATTPVGIIDAKPIQ</sequence>
<evidence type="ECO:0000256" key="1">
    <source>
        <dbReference type="SAM" id="MobiDB-lite"/>
    </source>
</evidence>
<dbReference type="AlphaFoldDB" id="A0A242MIA2"/>
<reference evidence="2 3" key="1">
    <citation type="submission" date="2017-03" db="EMBL/GenBank/DDBJ databases">
        <title>Genome analysis of strain PAMC 26510.</title>
        <authorList>
            <person name="Oh H.-M."/>
            <person name="Yang J.-A."/>
        </authorList>
    </citation>
    <scope>NUCLEOTIDE SEQUENCE [LARGE SCALE GENOMIC DNA]</scope>
    <source>
        <strain evidence="2 3">PAMC 26510</strain>
    </source>
</reference>
<protein>
    <submittedName>
        <fullName evidence="2">Uncharacterized protein</fullName>
    </submittedName>
</protein>
<evidence type="ECO:0000313" key="3">
    <source>
        <dbReference type="Proteomes" id="UP000194546"/>
    </source>
</evidence>
<dbReference type="Proteomes" id="UP000194546">
    <property type="component" value="Unassembled WGS sequence"/>
</dbReference>
<dbReference type="EMBL" id="NBTY01000129">
    <property type="protein sequence ID" value="OTP71036.1"/>
    <property type="molecule type" value="Genomic_DNA"/>
</dbReference>
<organism evidence="2 3">
    <name type="scientific">Caballeronia sordidicola</name>
    <name type="common">Burkholderia sordidicola</name>
    <dbReference type="NCBI Taxonomy" id="196367"/>
    <lineage>
        <taxon>Bacteria</taxon>
        <taxon>Pseudomonadati</taxon>
        <taxon>Pseudomonadota</taxon>
        <taxon>Betaproteobacteria</taxon>
        <taxon>Burkholderiales</taxon>
        <taxon>Burkholderiaceae</taxon>
        <taxon>Caballeronia</taxon>
    </lineage>
</organism>
<gene>
    <name evidence="2" type="ORF">PAMC26510_23815</name>
</gene>
<feature type="compositionally biased region" description="Basic and acidic residues" evidence="1">
    <location>
        <begin position="1"/>
        <end position="25"/>
    </location>
</feature>
<comment type="caution">
    <text evidence="2">The sequence shown here is derived from an EMBL/GenBank/DDBJ whole genome shotgun (WGS) entry which is preliminary data.</text>
</comment>
<name>A0A242MIA2_CABSO</name>
<accession>A0A242MIA2</accession>
<proteinExistence type="predicted"/>